<organism evidence="1 2">
    <name type="scientific">Panagrolaimus sp. JU765</name>
    <dbReference type="NCBI Taxonomy" id="591449"/>
    <lineage>
        <taxon>Eukaryota</taxon>
        <taxon>Metazoa</taxon>
        <taxon>Ecdysozoa</taxon>
        <taxon>Nematoda</taxon>
        <taxon>Chromadorea</taxon>
        <taxon>Rhabditida</taxon>
        <taxon>Tylenchina</taxon>
        <taxon>Panagrolaimomorpha</taxon>
        <taxon>Panagrolaimoidea</taxon>
        <taxon>Panagrolaimidae</taxon>
        <taxon>Panagrolaimus</taxon>
    </lineage>
</organism>
<dbReference type="Proteomes" id="UP000887576">
    <property type="component" value="Unplaced"/>
</dbReference>
<protein>
    <submittedName>
        <fullName evidence="2">Uncharacterized protein</fullName>
    </submittedName>
</protein>
<reference evidence="2" key="1">
    <citation type="submission" date="2022-11" db="UniProtKB">
        <authorList>
            <consortium name="WormBaseParasite"/>
        </authorList>
    </citation>
    <scope>IDENTIFICATION</scope>
</reference>
<sequence>MNFSTNGYEEEEPPQLTQYGRPGYVQRRVAAVPMQQVQVPNQYYDNRYMMEQPMYEEYYEADERYVSQYPGTYIQQPMPRYSMSQTSISQGTMMIPQEPSSVPSRQYESIDVTCPDESLRASPVIFEEHVPGAWEEIVKERMIQAGKTSTKSRTELDATDVKLVNELGQLSVDHLLDYVKNLQNNAFLLGEEETKEFQRTKCINVFQK</sequence>
<proteinExistence type="predicted"/>
<evidence type="ECO:0000313" key="1">
    <source>
        <dbReference type="Proteomes" id="UP000887576"/>
    </source>
</evidence>
<accession>A0AC34R991</accession>
<evidence type="ECO:0000313" key="2">
    <source>
        <dbReference type="WBParaSite" id="JU765_v2.g459.t1"/>
    </source>
</evidence>
<name>A0AC34R991_9BILA</name>
<dbReference type="WBParaSite" id="JU765_v2.g459.t1">
    <property type="protein sequence ID" value="JU765_v2.g459.t1"/>
    <property type="gene ID" value="JU765_v2.g459"/>
</dbReference>